<reference evidence="3" key="1">
    <citation type="submission" date="2022-02" db="EMBL/GenBank/DDBJ databases">
        <authorList>
            <person name="Giguere J D."/>
        </authorList>
    </citation>
    <scope>NUCLEOTIDE SEQUENCE</scope>
    <source>
        <strain evidence="3">CCAP 1055/1</strain>
    </source>
</reference>
<feature type="region of interest" description="Disordered" evidence="1">
    <location>
        <begin position="130"/>
        <end position="172"/>
    </location>
</feature>
<evidence type="ECO:0000256" key="1">
    <source>
        <dbReference type="SAM" id="MobiDB-lite"/>
    </source>
</evidence>
<feature type="compositionally biased region" description="Low complexity" evidence="1">
    <location>
        <begin position="345"/>
        <end position="362"/>
    </location>
</feature>
<keyword evidence="2" id="KW-0812">Transmembrane</keyword>
<feature type="transmembrane region" description="Helical" evidence="2">
    <location>
        <begin position="267"/>
        <end position="290"/>
    </location>
</feature>
<evidence type="ECO:0000313" key="3">
    <source>
        <dbReference type="EMBL" id="CAG9293293.1"/>
    </source>
</evidence>
<dbReference type="AlphaFoldDB" id="A0A8J9X8U1"/>
<feature type="region of interest" description="Disordered" evidence="1">
    <location>
        <begin position="331"/>
        <end position="362"/>
    </location>
</feature>
<organism evidence="3">
    <name type="scientific">Phaeodactylum tricornutum</name>
    <name type="common">Diatom</name>
    <dbReference type="NCBI Taxonomy" id="2850"/>
    <lineage>
        <taxon>Eukaryota</taxon>
        <taxon>Sar</taxon>
        <taxon>Stramenopiles</taxon>
        <taxon>Ochrophyta</taxon>
        <taxon>Bacillariophyta</taxon>
        <taxon>Bacillariophyceae</taxon>
        <taxon>Bacillariophycidae</taxon>
        <taxon>Naviculales</taxon>
        <taxon>Phaeodactylaceae</taxon>
        <taxon>Phaeodactylum</taxon>
    </lineage>
</organism>
<feature type="compositionally biased region" description="Basic residues" evidence="1">
    <location>
        <begin position="151"/>
        <end position="161"/>
    </location>
</feature>
<protein>
    <submittedName>
        <fullName evidence="3">Uncharacterized protein</fullName>
    </submittedName>
</protein>
<feature type="region of interest" description="Disordered" evidence="1">
    <location>
        <begin position="1"/>
        <end position="40"/>
    </location>
</feature>
<evidence type="ECO:0000256" key="2">
    <source>
        <dbReference type="SAM" id="Phobius"/>
    </source>
</evidence>
<dbReference type="Proteomes" id="UP000836788">
    <property type="component" value="Chromosome 7"/>
</dbReference>
<keyword evidence="2" id="KW-1133">Transmembrane helix</keyword>
<gene>
    <name evidence="3" type="ORF">PTTT1_LOCUS51080</name>
</gene>
<accession>A0A8J9X8U1</accession>
<keyword evidence="2" id="KW-0472">Membrane</keyword>
<feature type="compositionally biased region" description="Basic and acidic residues" evidence="1">
    <location>
        <begin position="26"/>
        <end position="37"/>
    </location>
</feature>
<proteinExistence type="predicted"/>
<dbReference type="EMBL" id="OU594948">
    <property type="protein sequence ID" value="CAG9293293.1"/>
    <property type="molecule type" value="Genomic_DNA"/>
</dbReference>
<name>A0A8J9X8U1_PHATR</name>
<sequence>MLRRSVAGGGGSLGLPTTSANQDSKPFFRRDNHKKPDGSAASIHLTNPLVKQWKDSDTATKISYGLLLTFLLMIYSGYRTLRYNNASLWMTCHAQDCVLQISPRGWEKTTTLTFARSQLVDAETVKTSNDGVYLGSNPDLNEERRQAHNTGKNKKNTHKNKGSVGSYRGPDPEGNYITYAVVLRDDSEEARQHQAESEDGQGQAVVRLTSVKPFLDVAQDGSFRLIFRQFGITQTRRRVRTMVSKIESYIKHRRQKLVVKENASPSAFAIILMVGGLVGALLTVLIGSFWSDDESYRKQRLGQRRFAQQQKQQQLHSSPRSSQADVIAARTMPSRYEVQTAPRRTTLSTSGNKTTTTTRKRY</sequence>